<feature type="transmembrane region" description="Helical" evidence="1">
    <location>
        <begin position="57"/>
        <end position="81"/>
    </location>
</feature>
<dbReference type="AlphaFoldDB" id="A0A915KPN9"/>
<dbReference type="WBParaSite" id="nRc.2.0.1.t40030-RA">
    <property type="protein sequence ID" value="nRc.2.0.1.t40030-RA"/>
    <property type="gene ID" value="nRc.2.0.1.g40030"/>
</dbReference>
<keyword evidence="1" id="KW-1133">Transmembrane helix</keyword>
<proteinExistence type="predicted"/>
<organism evidence="2 3">
    <name type="scientific">Romanomermis culicivorax</name>
    <name type="common">Nematode worm</name>
    <dbReference type="NCBI Taxonomy" id="13658"/>
    <lineage>
        <taxon>Eukaryota</taxon>
        <taxon>Metazoa</taxon>
        <taxon>Ecdysozoa</taxon>
        <taxon>Nematoda</taxon>
        <taxon>Enoplea</taxon>
        <taxon>Dorylaimia</taxon>
        <taxon>Mermithida</taxon>
        <taxon>Mermithoidea</taxon>
        <taxon>Mermithidae</taxon>
        <taxon>Romanomermis</taxon>
    </lineage>
</organism>
<feature type="transmembrane region" description="Helical" evidence="1">
    <location>
        <begin position="88"/>
        <end position="107"/>
    </location>
</feature>
<evidence type="ECO:0000256" key="1">
    <source>
        <dbReference type="SAM" id="Phobius"/>
    </source>
</evidence>
<keyword evidence="1" id="KW-0812">Transmembrane</keyword>
<accession>A0A915KPN9</accession>
<protein>
    <submittedName>
        <fullName evidence="3">Uncharacterized protein</fullName>
    </submittedName>
</protein>
<dbReference type="Proteomes" id="UP000887565">
    <property type="component" value="Unplaced"/>
</dbReference>
<name>A0A915KPN9_ROMCU</name>
<keyword evidence="1" id="KW-0472">Membrane</keyword>
<evidence type="ECO:0000313" key="2">
    <source>
        <dbReference type="Proteomes" id="UP000887565"/>
    </source>
</evidence>
<evidence type="ECO:0000313" key="3">
    <source>
        <dbReference type="WBParaSite" id="nRc.2.0.1.t40030-RA"/>
    </source>
</evidence>
<feature type="transmembrane region" description="Helical" evidence="1">
    <location>
        <begin position="20"/>
        <end position="37"/>
    </location>
</feature>
<sequence length="452" mass="50943">MKTYAKWKIHLFETKYSQAASGWLAPLLGIGLAIYDISEAVKNYKNGDHSTTAVYGIVPSLVFLGTSLMALGASIVSFAAGTSAVPSLFTAAVYIIGTTFYTIGHAWKGVLEIDRISDQISMSGLETARQIQRVIFGLGINEEFTKASNDKEWNMHRLKIGIQHMEKNTDIRNFISSAACYDIREKQFAPCTNIKIDLREKSSELGKDILDLTLQIGGRQPLIIIGKHQKITVEGSRGTLAEISMKHINRIRVGTQVGNDRLKVYCNIKNIDVVENMKNIYDGYPMRMGLNGEDCYYNLTITLRGYVNISSIAKYDGYKDDVKVKLYHNGTEISVHMNHGADSLEIAFKDGITINYSNGSFYTNQLFPKSKARLWADFNRIINLCKEFGIKFQAYSERDQEFFTLKNESIQFYNSFEMNFSIFDVHDREEDSFSQPKQVITLSLLGPCASQV</sequence>
<reference evidence="3" key="1">
    <citation type="submission" date="2022-11" db="UniProtKB">
        <authorList>
            <consortium name="WormBaseParasite"/>
        </authorList>
    </citation>
    <scope>IDENTIFICATION</scope>
</reference>
<keyword evidence="2" id="KW-1185">Reference proteome</keyword>